<reference evidence="2 3" key="1">
    <citation type="submission" date="2020-04" db="EMBL/GenBank/DDBJ databases">
        <title>Plant Genome Project.</title>
        <authorList>
            <person name="Zhang R.-G."/>
        </authorList>
    </citation>
    <scope>NUCLEOTIDE SEQUENCE [LARGE SCALE GENOMIC DNA]</scope>
    <source>
        <strain evidence="2">YNK0</strain>
        <tissue evidence="2">Leaf</tissue>
    </source>
</reference>
<proteinExistence type="predicted"/>
<keyword evidence="1" id="KW-1133">Transmembrane helix</keyword>
<gene>
    <name evidence="2" type="ORF">HHK36_003001</name>
</gene>
<keyword evidence="1" id="KW-0472">Membrane</keyword>
<comment type="caution">
    <text evidence="2">The sequence shown here is derived from an EMBL/GenBank/DDBJ whole genome shotgun (WGS) entry which is preliminary data.</text>
</comment>
<organism evidence="2 3">
    <name type="scientific">Tetracentron sinense</name>
    <name type="common">Spur-leaf</name>
    <dbReference type="NCBI Taxonomy" id="13715"/>
    <lineage>
        <taxon>Eukaryota</taxon>
        <taxon>Viridiplantae</taxon>
        <taxon>Streptophyta</taxon>
        <taxon>Embryophyta</taxon>
        <taxon>Tracheophyta</taxon>
        <taxon>Spermatophyta</taxon>
        <taxon>Magnoliopsida</taxon>
        <taxon>Trochodendrales</taxon>
        <taxon>Trochodendraceae</taxon>
        <taxon>Tetracentron</taxon>
    </lineage>
</organism>
<accession>A0A834ZQE6</accession>
<evidence type="ECO:0000313" key="3">
    <source>
        <dbReference type="Proteomes" id="UP000655225"/>
    </source>
</evidence>
<keyword evidence="1" id="KW-0812">Transmembrane</keyword>
<evidence type="ECO:0000256" key="1">
    <source>
        <dbReference type="SAM" id="Phobius"/>
    </source>
</evidence>
<sequence length="69" mass="7942">MKRIDRWLPRGLGMKILDQVTGGGMVTIVMMMVGLHIETEDCLSLVRQYTWCFHISKMANLVYKVKLQG</sequence>
<evidence type="ECO:0000313" key="2">
    <source>
        <dbReference type="EMBL" id="KAF8410472.1"/>
    </source>
</evidence>
<feature type="transmembrane region" description="Helical" evidence="1">
    <location>
        <begin position="20"/>
        <end position="37"/>
    </location>
</feature>
<keyword evidence="3" id="KW-1185">Reference proteome</keyword>
<dbReference type="Proteomes" id="UP000655225">
    <property type="component" value="Unassembled WGS sequence"/>
</dbReference>
<protein>
    <submittedName>
        <fullName evidence="2">Uncharacterized protein</fullName>
    </submittedName>
</protein>
<dbReference type="EMBL" id="JABCRI010000002">
    <property type="protein sequence ID" value="KAF8410472.1"/>
    <property type="molecule type" value="Genomic_DNA"/>
</dbReference>
<dbReference type="AlphaFoldDB" id="A0A834ZQE6"/>
<name>A0A834ZQE6_TETSI</name>